<dbReference type="GO" id="GO:0006950">
    <property type="term" value="P:response to stress"/>
    <property type="evidence" value="ECO:0007669"/>
    <property type="project" value="TreeGrafter"/>
</dbReference>
<evidence type="ECO:0000259" key="1">
    <source>
        <dbReference type="PROSITE" id="PS50995"/>
    </source>
</evidence>
<accession>A0A6J7EWU3</accession>
<dbReference type="AlphaFoldDB" id="A0A6J7EWU3"/>
<dbReference type="InterPro" id="IPR039422">
    <property type="entry name" value="MarR/SlyA-like"/>
</dbReference>
<gene>
    <name evidence="2" type="ORF">UFOPK3376_02516</name>
</gene>
<dbReference type="PRINTS" id="PR00598">
    <property type="entry name" value="HTHMARR"/>
</dbReference>
<dbReference type="PANTHER" id="PTHR33164:SF99">
    <property type="entry name" value="MARR FAMILY REGULATORY PROTEIN"/>
    <property type="match status" value="1"/>
</dbReference>
<protein>
    <submittedName>
        <fullName evidence="2">Unannotated protein</fullName>
    </submittedName>
</protein>
<sequence>MAAPKVHPLNTDEEVVWRALTHLLVVLRRSLGDDLERLAGIGGTDYVVLMSLSEAPRRQLRMSDLARRCDLSASRITRLVDALSQQGLVVKERAIGDARSNLATLTDAGYRRLRETYPVHLANVRHRVFDHLSAEEVALLGPILERITSGLEPKGEA</sequence>
<name>A0A6J7EWU3_9ZZZZ</name>
<dbReference type="GO" id="GO:0003700">
    <property type="term" value="F:DNA-binding transcription factor activity"/>
    <property type="evidence" value="ECO:0007669"/>
    <property type="project" value="InterPro"/>
</dbReference>
<dbReference type="PROSITE" id="PS50995">
    <property type="entry name" value="HTH_MARR_2"/>
    <property type="match status" value="1"/>
</dbReference>
<reference evidence="2" key="1">
    <citation type="submission" date="2020-05" db="EMBL/GenBank/DDBJ databases">
        <authorList>
            <person name="Chiriac C."/>
            <person name="Salcher M."/>
            <person name="Ghai R."/>
            <person name="Kavagutti S V."/>
        </authorList>
    </citation>
    <scope>NUCLEOTIDE SEQUENCE</scope>
</reference>
<feature type="domain" description="HTH marR-type" evidence="1">
    <location>
        <begin position="17"/>
        <end position="149"/>
    </location>
</feature>
<dbReference type="InterPro" id="IPR036388">
    <property type="entry name" value="WH-like_DNA-bd_sf"/>
</dbReference>
<dbReference type="SUPFAM" id="SSF46785">
    <property type="entry name" value="Winged helix' DNA-binding domain"/>
    <property type="match status" value="1"/>
</dbReference>
<dbReference type="Gene3D" id="1.10.10.10">
    <property type="entry name" value="Winged helix-like DNA-binding domain superfamily/Winged helix DNA-binding domain"/>
    <property type="match status" value="1"/>
</dbReference>
<dbReference type="EMBL" id="CAFBLP010000083">
    <property type="protein sequence ID" value="CAB4887636.1"/>
    <property type="molecule type" value="Genomic_DNA"/>
</dbReference>
<dbReference type="InterPro" id="IPR036390">
    <property type="entry name" value="WH_DNA-bd_sf"/>
</dbReference>
<proteinExistence type="predicted"/>
<dbReference type="Pfam" id="PF12802">
    <property type="entry name" value="MarR_2"/>
    <property type="match status" value="1"/>
</dbReference>
<dbReference type="SMART" id="SM00347">
    <property type="entry name" value="HTH_MARR"/>
    <property type="match status" value="1"/>
</dbReference>
<dbReference type="InterPro" id="IPR000835">
    <property type="entry name" value="HTH_MarR-typ"/>
</dbReference>
<dbReference type="PANTHER" id="PTHR33164">
    <property type="entry name" value="TRANSCRIPTIONAL REGULATOR, MARR FAMILY"/>
    <property type="match status" value="1"/>
</dbReference>
<organism evidence="2">
    <name type="scientific">freshwater metagenome</name>
    <dbReference type="NCBI Taxonomy" id="449393"/>
    <lineage>
        <taxon>unclassified sequences</taxon>
        <taxon>metagenomes</taxon>
        <taxon>ecological metagenomes</taxon>
    </lineage>
</organism>
<evidence type="ECO:0000313" key="2">
    <source>
        <dbReference type="EMBL" id="CAB4887636.1"/>
    </source>
</evidence>